<dbReference type="InterPro" id="IPR001810">
    <property type="entry name" value="F-box_dom"/>
</dbReference>
<dbReference type="Pfam" id="PF00646">
    <property type="entry name" value="F-box"/>
    <property type="match status" value="1"/>
</dbReference>
<evidence type="ECO:0000313" key="3">
    <source>
        <dbReference type="Proteomes" id="UP000242638"/>
    </source>
</evidence>
<reference evidence="2" key="3">
    <citation type="submission" date="2025-09" db="UniProtKB">
        <authorList>
            <consortium name="Ensembl"/>
        </authorList>
    </citation>
    <scope>IDENTIFICATION</scope>
    <source>
        <strain evidence="2">Guanapo</strain>
    </source>
</reference>
<accession>A0A3P9NFK5</accession>
<dbReference type="AlphaFoldDB" id="A0A3P9NFK5"/>
<dbReference type="SUPFAM" id="SSF81383">
    <property type="entry name" value="F-box domain"/>
    <property type="match status" value="1"/>
</dbReference>
<reference evidence="3" key="1">
    <citation type="submission" date="2013-11" db="EMBL/GenBank/DDBJ databases">
        <title>The genomic landscape of the Guanapo guppy.</title>
        <authorList>
            <person name="Kuenstner A."/>
            <person name="Dreyer C."/>
        </authorList>
    </citation>
    <scope>NUCLEOTIDE SEQUENCE</scope>
    <source>
        <strain evidence="3">Guanapo</strain>
    </source>
</reference>
<organism evidence="2 3">
    <name type="scientific">Poecilia reticulata</name>
    <name type="common">Guppy</name>
    <name type="synonym">Acanthophacelus reticulatus</name>
    <dbReference type="NCBI Taxonomy" id="8081"/>
    <lineage>
        <taxon>Eukaryota</taxon>
        <taxon>Metazoa</taxon>
        <taxon>Chordata</taxon>
        <taxon>Craniata</taxon>
        <taxon>Vertebrata</taxon>
        <taxon>Euteleostomi</taxon>
        <taxon>Actinopterygii</taxon>
        <taxon>Neopterygii</taxon>
        <taxon>Teleostei</taxon>
        <taxon>Neoteleostei</taxon>
        <taxon>Acanthomorphata</taxon>
        <taxon>Ovalentaria</taxon>
        <taxon>Atherinomorphae</taxon>
        <taxon>Cyprinodontiformes</taxon>
        <taxon>Poeciliidae</taxon>
        <taxon>Poeciliinae</taxon>
        <taxon>Poecilia</taxon>
    </lineage>
</organism>
<dbReference type="Proteomes" id="UP000242638">
    <property type="component" value="Unassembled WGS sequence"/>
</dbReference>
<name>A0A3P9NFK5_POERE</name>
<dbReference type="Ensembl" id="ENSPRET00000008414.1">
    <property type="protein sequence ID" value="ENSPREP00000008317.1"/>
    <property type="gene ID" value="ENSPREG00000005682.1"/>
</dbReference>
<protein>
    <recommendedName>
        <fullName evidence="1">F-box domain-containing protein</fullName>
    </recommendedName>
</protein>
<dbReference type="Gene3D" id="1.20.1280.50">
    <property type="match status" value="1"/>
</dbReference>
<feature type="domain" description="F-box" evidence="1">
    <location>
        <begin position="12"/>
        <end position="34"/>
    </location>
</feature>
<keyword evidence="3" id="KW-1185">Reference proteome</keyword>
<reference evidence="2" key="2">
    <citation type="submission" date="2025-08" db="UniProtKB">
        <authorList>
            <consortium name="Ensembl"/>
        </authorList>
    </citation>
    <scope>IDENTIFICATION</scope>
    <source>
        <strain evidence="2">Guanapo</strain>
    </source>
</reference>
<sequence>PEKKRKGRAEEIIFQHLSLLDRARASSVCRCWNDHDGCICGSLFLLLLHI</sequence>
<proteinExistence type="predicted"/>
<evidence type="ECO:0000259" key="1">
    <source>
        <dbReference type="Pfam" id="PF00646"/>
    </source>
</evidence>
<evidence type="ECO:0000313" key="2">
    <source>
        <dbReference type="Ensembl" id="ENSPREP00000008317.1"/>
    </source>
</evidence>
<dbReference type="InterPro" id="IPR036047">
    <property type="entry name" value="F-box-like_dom_sf"/>
</dbReference>